<dbReference type="RefSeq" id="WP_018066220.1">
    <property type="nucleotide sequence ID" value="NZ_AQWH01000020.1"/>
</dbReference>
<protein>
    <submittedName>
        <fullName evidence="1">Putative HTH-type transcriptional regulator YwnA</fullName>
    </submittedName>
</protein>
<gene>
    <name evidence="1" type="primary">ywnA_1</name>
    <name evidence="1" type="ORF">Mame_01630</name>
</gene>
<dbReference type="InterPro" id="IPR036390">
    <property type="entry name" value="WH_DNA-bd_sf"/>
</dbReference>
<dbReference type="SUPFAM" id="SSF46785">
    <property type="entry name" value="Winged helix' DNA-binding domain"/>
    <property type="match status" value="1"/>
</dbReference>
<dbReference type="PANTHER" id="PTHR33221:SF15">
    <property type="entry name" value="HTH-TYPE TRANSCRIPTIONAL REGULATOR YWGB-RELATED"/>
    <property type="match status" value="1"/>
</dbReference>
<dbReference type="Pfam" id="PF02082">
    <property type="entry name" value="Rrf2"/>
    <property type="match status" value="1"/>
</dbReference>
<keyword evidence="2" id="KW-1185">Reference proteome</keyword>
<dbReference type="KEGG" id="mmed:Mame_01630"/>
<dbReference type="GO" id="GO:0005829">
    <property type="term" value="C:cytosol"/>
    <property type="evidence" value="ECO:0007669"/>
    <property type="project" value="TreeGrafter"/>
</dbReference>
<dbReference type="Gene3D" id="1.10.10.10">
    <property type="entry name" value="Winged helix-like DNA-binding domain superfamily/Winged helix DNA-binding domain"/>
    <property type="match status" value="1"/>
</dbReference>
<dbReference type="InterPro" id="IPR036388">
    <property type="entry name" value="WH-like_DNA-bd_sf"/>
</dbReference>
<organism evidence="1 2">
    <name type="scientific">Martelella mediterranea DSM 17316</name>
    <dbReference type="NCBI Taxonomy" id="1122214"/>
    <lineage>
        <taxon>Bacteria</taxon>
        <taxon>Pseudomonadati</taxon>
        <taxon>Pseudomonadota</taxon>
        <taxon>Alphaproteobacteria</taxon>
        <taxon>Hyphomicrobiales</taxon>
        <taxon>Aurantimonadaceae</taxon>
        <taxon>Martelella</taxon>
    </lineage>
</organism>
<proteinExistence type="predicted"/>
<dbReference type="GO" id="GO:0003700">
    <property type="term" value="F:DNA-binding transcription factor activity"/>
    <property type="evidence" value="ECO:0007669"/>
    <property type="project" value="TreeGrafter"/>
</dbReference>
<dbReference type="eggNOG" id="COG1959">
    <property type="taxonomic scope" value="Bacteria"/>
</dbReference>
<reference evidence="1 2" key="1">
    <citation type="submission" date="2017-03" db="EMBL/GenBank/DDBJ databases">
        <title>Foreign affairs: Plasmid Transfer between Roseobacters and Rhizobia.</title>
        <authorList>
            <person name="Bartling P."/>
            <person name="Bunk B."/>
            <person name="Overmann J."/>
            <person name="Brinkmann H."/>
            <person name="Petersen J."/>
        </authorList>
    </citation>
    <scope>NUCLEOTIDE SEQUENCE [LARGE SCALE GENOMIC DNA]</scope>
    <source>
        <strain evidence="1 2">MACL11</strain>
    </source>
</reference>
<evidence type="ECO:0000313" key="2">
    <source>
        <dbReference type="Proteomes" id="UP000191135"/>
    </source>
</evidence>
<dbReference type="AlphaFoldDB" id="A0A1U9YZW7"/>
<dbReference type="OrthoDB" id="9800506at2"/>
<accession>A0A1U9YZW7</accession>
<dbReference type="InterPro" id="IPR000944">
    <property type="entry name" value="Tscrpt_reg_Rrf2"/>
</dbReference>
<dbReference type="STRING" id="1122214.Mame_01630"/>
<evidence type="ECO:0000313" key="1">
    <source>
        <dbReference type="EMBL" id="AQZ50979.1"/>
    </source>
</evidence>
<name>A0A1U9YZW7_9HYPH</name>
<dbReference type="PROSITE" id="PS51197">
    <property type="entry name" value="HTH_RRF2_2"/>
    <property type="match status" value="1"/>
</dbReference>
<sequence length="162" mass="17769">MPRDLRLSRMLHVLIHLDRHVERATSDQIAGMISTNPVVVRRMMAGLRDKAILISEKGHGGGWELARPLSAISLLDVYEAIGSPPLFNIGPGAEPADCLVEKAVDARLDLAMKEAERKLLQQFSEISVEDLAQDFEQRFAALQVEAGEDRANAASKHFGTDG</sequence>
<dbReference type="EMBL" id="CP020330">
    <property type="protein sequence ID" value="AQZ50979.1"/>
    <property type="molecule type" value="Genomic_DNA"/>
</dbReference>
<dbReference type="PANTHER" id="PTHR33221">
    <property type="entry name" value="WINGED HELIX-TURN-HELIX TRANSCRIPTIONAL REGULATOR, RRF2 FAMILY"/>
    <property type="match status" value="1"/>
</dbReference>
<dbReference type="Proteomes" id="UP000191135">
    <property type="component" value="Chromosome"/>
</dbReference>